<evidence type="ECO:0000256" key="2">
    <source>
        <dbReference type="ARBA" id="ARBA00022980"/>
    </source>
</evidence>
<dbReference type="InterPro" id="IPR038097">
    <property type="entry name" value="Ribosomal_eL36_sf"/>
</dbReference>
<dbReference type="GO" id="GO:0003735">
    <property type="term" value="F:structural constituent of ribosome"/>
    <property type="evidence" value="ECO:0007669"/>
    <property type="project" value="InterPro"/>
</dbReference>
<reference evidence="6" key="1">
    <citation type="submission" date="2021-01" db="EMBL/GenBank/DDBJ databases">
        <authorList>
            <person name="Corre E."/>
            <person name="Pelletier E."/>
            <person name="Niang G."/>
            <person name="Scheremetjew M."/>
            <person name="Finn R."/>
            <person name="Kale V."/>
            <person name="Holt S."/>
            <person name="Cochrane G."/>
            <person name="Meng A."/>
            <person name="Brown T."/>
            <person name="Cohen L."/>
        </authorList>
    </citation>
    <scope>NUCLEOTIDE SEQUENCE</scope>
    <source>
        <strain evidence="6">CCMP1510</strain>
    </source>
</reference>
<protein>
    <recommendedName>
        <fullName evidence="4">60S ribosomal protein L36</fullName>
    </recommendedName>
</protein>
<proteinExistence type="inferred from homology"/>
<keyword evidence="2 4" id="KW-0689">Ribosomal protein</keyword>
<dbReference type="PANTHER" id="PTHR10114">
    <property type="entry name" value="60S RIBOSOMAL PROTEIN L36"/>
    <property type="match status" value="1"/>
</dbReference>
<evidence type="ECO:0000256" key="1">
    <source>
        <dbReference type="ARBA" id="ARBA00006509"/>
    </source>
</evidence>
<accession>A0A7S3NL61</accession>
<feature type="region of interest" description="Disordered" evidence="5">
    <location>
        <begin position="1"/>
        <end position="35"/>
    </location>
</feature>
<dbReference type="Pfam" id="PF01158">
    <property type="entry name" value="Ribosomal_L36e"/>
    <property type="match status" value="1"/>
</dbReference>
<dbReference type="InterPro" id="IPR000509">
    <property type="entry name" value="Ribosomal_eL36"/>
</dbReference>
<evidence type="ECO:0000256" key="5">
    <source>
        <dbReference type="SAM" id="MobiDB-lite"/>
    </source>
</evidence>
<dbReference type="GO" id="GO:0005840">
    <property type="term" value="C:ribosome"/>
    <property type="evidence" value="ECO:0007669"/>
    <property type="project" value="UniProtKB-KW"/>
</dbReference>
<dbReference type="EMBL" id="HBIJ01008066">
    <property type="protein sequence ID" value="CAE0364935.1"/>
    <property type="molecule type" value="Transcribed_RNA"/>
</dbReference>
<feature type="compositionally biased region" description="Basic and acidic residues" evidence="5">
    <location>
        <begin position="10"/>
        <end position="21"/>
    </location>
</feature>
<dbReference type="GO" id="GO:0006412">
    <property type="term" value="P:translation"/>
    <property type="evidence" value="ECO:0007669"/>
    <property type="project" value="InterPro"/>
</dbReference>
<dbReference type="GO" id="GO:1990904">
    <property type="term" value="C:ribonucleoprotein complex"/>
    <property type="evidence" value="ECO:0007669"/>
    <property type="project" value="UniProtKB-KW"/>
</dbReference>
<evidence type="ECO:0000256" key="4">
    <source>
        <dbReference type="RuleBase" id="RU000665"/>
    </source>
</evidence>
<dbReference type="Gene3D" id="1.10.10.1760">
    <property type="entry name" value="60S ribosomal protein L36"/>
    <property type="match status" value="1"/>
</dbReference>
<sequence>MAPVRMRTKVSHEVQKREKILRPKHRKGSKSKRTSVVRDVIQEVAGLSPYEKRLLDMIKTGGASSEKRMYKYAKQRLGTHKRAVKKREHMKDIYAQIRARQAMA</sequence>
<dbReference type="FunFam" id="1.10.10.1760:FF:000001">
    <property type="entry name" value="60S ribosomal protein L36"/>
    <property type="match status" value="1"/>
</dbReference>
<keyword evidence="3 4" id="KW-0687">Ribonucleoprotein</keyword>
<comment type="similarity">
    <text evidence="1 4">Belongs to the eukaryotic ribosomal protein eL36 family.</text>
</comment>
<dbReference type="AlphaFoldDB" id="A0A7S3NL61"/>
<name>A0A7S3NL61_9STRA</name>
<gene>
    <name evidence="6" type="ORF">ALAG00032_LOCUS5677</name>
</gene>
<dbReference type="PROSITE" id="PS01190">
    <property type="entry name" value="RIBOSOMAL_L36E"/>
    <property type="match status" value="1"/>
</dbReference>
<evidence type="ECO:0000313" key="6">
    <source>
        <dbReference type="EMBL" id="CAE0364935.1"/>
    </source>
</evidence>
<feature type="compositionally biased region" description="Basic residues" evidence="5">
    <location>
        <begin position="22"/>
        <end position="35"/>
    </location>
</feature>
<organism evidence="6">
    <name type="scientific">Aureoumbra lagunensis</name>
    <dbReference type="NCBI Taxonomy" id="44058"/>
    <lineage>
        <taxon>Eukaryota</taxon>
        <taxon>Sar</taxon>
        <taxon>Stramenopiles</taxon>
        <taxon>Ochrophyta</taxon>
        <taxon>Pelagophyceae</taxon>
        <taxon>Pelagomonadales</taxon>
        <taxon>Aureoumbra</taxon>
    </lineage>
</organism>
<evidence type="ECO:0000256" key="3">
    <source>
        <dbReference type="ARBA" id="ARBA00023274"/>
    </source>
</evidence>